<dbReference type="AlphaFoldDB" id="A0A7Y9PGM8"/>
<keyword evidence="4" id="KW-0233">DNA recombination</keyword>
<comment type="similarity">
    <text evidence="1">Belongs to the 'phage' integrase family.</text>
</comment>
<evidence type="ECO:0000256" key="5">
    <source>
        <dbReference type="PROSITE-ProRule" id="PRU01248"/>
    </source>
</evidence>
<dbReference type="EMBL" id="JACCCW010000001">
    <property type="protein sequence ID" value="NYF79553.1"/>
    <property type="molecule type" value="Genomic_DNA"/>
</dbReference>
<keyword evidence="9" id="KW-1185">Reference proteome</keyword>
<dbReference type="Pfam" id="PF00589">
    <property type="entry name" value="Phage_integrase"/>
    <property type="match status" value="1"/>
</dbReference>
<dbReference type="PROSITE" id="PS51898">
    <property type="entry name" value="TYR_RECOMBINASE"/>
    <property type="match status" value="1"/>
</dbReference>
<keyword evidence="2" id="KW-0229">DNA integration</keyword>
<dbReference type="InterPro" id="IPR013762">
    <property type="entry name" value="Integrase-like_cat_sf"/>
</dbReference>
<sequence>MTMNQAGFQGSAGPRTFSGLIEHYRLKELPKDNHERKRKKTKKIYEGNLKNHIEPRWGSYRIRDIASTEVEEWLDRLKLAPGTRAKLRNQMSTVFRHGIPWGWIGQNENPIAMVRCSSKRLSTPETLTAEEFRALFAKLPDRERAMGIICATAGLRISETLGLKWEDIDFAKGQTNVLRSVVEGAVGDCKTEVSQQPVPLDELPLEELQLWRRRSSYTSVSDWLFASDAVFGKMPIWAVSSLQKVLQPAARRAGITKRIGWHTFRHTYSTLLSECGNDVKVVQELMRHAKLSTTMEIYTHPGMDRKRQAQSRVVDALFSRKRMEVVA</sequence>
<evidence type="ECO:0000256" key="1">
    <source>
        <dbReference type="ARBA" id="ARBA00008857"/>
    </source>
</evidence>
<evidence type="ECO:0000259" key="7">
    <source>
        <dbReference type="PROSITE" id="PS51900"/>
    </source>
</evidence>
<proteinExistence type="inferred from homology"/>
<dbReference type="Gene3D" id="1.10.443.10">
    <property type="entry name" value="Intergrase catalytic core"/>
    <property type="match status" value="1"/>
</dbReference>
<dbReference type="InterPro" id="IPR050090">
    <property type="entry name" value="Tyrosine_recombinase_XerCD"/>
</dbReference>
<dbReference type="SUPFAM" id="SSF56349">
    <property type="entry name" value="DNA breaking-rejoining enzymes"/>
    <property type="match status" value="1"/>
</dbReference>
<dbReference type="InterPro" id="IPR004107">
    <property type="entry name" value="Integrase_SAM-like_N"/>
</dbReference>
<dbReference type="PANTHER" id="PTHR30349:SF41">
    <property type="entry name" value="INTEGRASE_RECOMBINASE PROTEIN MJ0367-RELATED"/>
    <property type="match status" value="1"/>
</dbReference>
<evidence type="ECO:0000259" key="6">
    <source>
        <dbReference type="PROSITE" id="PS51898"/>
    </source>
</evidence>
<gene>
    <name evidence="8" type="ORF">HDF17_001840</name>
</gene>
<evidence type="ECO:0000256" key="4">
    <source>
        <dbReference type="ARBA" id="ARBA00023172"/>
    </source>
</evidence>
<dbReference type="Pfam" id="PF14659">
    <property type="entry name" value="Phage_int_SAM_3"/>
    <property type="match status" value="1"/>
</dbReference>
<dbReference type="InterPro" id="IPR002104">
    <property type="entry name" value="Integrase_catalytic"/>
</dbReference>
<dbReference type="RefSeq" id="WP_179489932.1">
    <property type="nucleotide sequence ID" value="NZ_JACCCW010000001.1"/>
</dbReference>
<dbReference type="GO" id="GO:0015074">
    <property type="term" value="P:DNA integration"/>
    <property type="evidence" value="ECO:0007669"/>
    <property type="project" value="UniProtKB-KW"/>
</dbReference>
<feature type="domain" description="Tyr recombinase" evidence="6">
    <location>
        <begin position="122"/>
        <end position="311"/>
    </location>
</feature>
<keyword evidence="3 5" id="KW-0238">DNA-binding</keyword>
<reference evidence="8 9" key="1">
    <citation type="submission" date="2020-07" db="EMBL/GenBank/DDBJ databases">
        <title>Genomic Encyclopedia of Type Strains, Phase IV (KMG-V): Genome sequencing to study the core and pangenomes of soil and plant-associated prokaryotes.</title>
        <authorList>
            <person name="Whitman W."/>
        </authorList>
    </citation>
    <scope>NUCLEOTIDE SEQUENCE [LARGE SCALE GENOMIC DNA]</scope>
    <source>
        <strain evidence="8 9">X4EP2</strain>
    </source>
</reference>
<dbReference type="PANTHER" id="PTHR30349">
    <property type="entry name" value="PHAGE INTEGRASE-RELATED"/>
    <property type="match status" value="1"/>
</dbReference>
<evidence type="ECO:0000256" key="2">
    <source>
        <dbReference type="ARBA" id="ARBA00022908"/>
    </source>
</evidence>
<protein>
    <submittedName>
        <fullName evidence="8">Integrase</fullName>
    </submittedName>
</protein>
<evidence type="ECO:0000313" key="8">
    <source>
        <dbReference type="EMBL" id="NYF79553.1"/>
    </source>
</evidence>
<evidence type="ECO:0000313" key="9">
    <source>
        <dbReference type="Proteomes" id="UP000589520"/>
    </source>
</evidence>
<dbReference type="InterPro" id="IPR010998">
    <property type="entry name" value="Integrase_recombinase_N"/>
</dbReference>
<organism evidence="8 9">
    <name type="scientific">Granulicella arctica</name>
    <dbReference type="NCBI Taxonomy" id="940613"/>
    <lineage>
        <taxon>Bacteria</taxon>
        <taxon>Pseudomonadati</taxon>
        <taxon>Acidobacteriota</taxon>
        <taxon>Terriglobia</taxon>
        <taxon>Terriglobales</taxon>
        <taxon>Acidobacteriaceae</taxon>
        <taxon>Granulicella</taxon>
    </lineage>
</organism>
<comment type="caution">
    <text evidence="8">The sequence shown here is derived from an EMBL/GenBank/DDBJ whole genome shotgun (WGS) entry which is preliminary data.</text>
</comment>
<dbReference type="PROSITE" id="PS51900">
    <property type="entry name" value="CB"/>
    <property type="match status" value="1"/>
</dbReference>
<name>A0A7Y9PGM8_9BACT</name>
<dbReference type="Proteomes" id="UP000589520">
    <property type="component" value="Unassembled WGS sequence"/>
</dbReference>
<evidence type="ECO:0000256" key="3">
    <source>
        <dbReference type="ARBA" id="ARBA00023125"/>
    </source>
</evidence>
<dbReference type="GO" id="GO:0006310">
    <property type="term" value="P:DNA recombination"/>
    <property type="evidence" value="ECO:0007669"/>
    <property type="project" value="UniProtKB-KW"/>
</dbReference>
<dbReference type="InterPro" id="IPR044068">
    <property type="entry name" value="CB"/>
</dbReference>
<feature type="domain" description="Core-binding (CB)" evidence="7">
    <location>
        <begin position="15"/>
        <end position="99"/>
    </location>
</feature>
<dbReference type="InterPro" id="IPR011010">
    <property type="entry name" value="DNA_brk_join_enz"/>
</dbReference>
<dbReference type="GO" id="GO:0003677">
    <property type="term" value="F:DNA binding"/>
    <property type="evidence" value="ECO:0007669"/>
    <property type="project" value="UniProtKB-UniRule"/>
</dbReference>
<dbReference type="Gene3D" id="1.10.150.130">
    <property type="match status" value="1"/>
</dbReference>
<accession>A0A7Y9PGM8</accession>